<comment type="function">
    <text evidence="18">Catalyzes the epimerization of the S- and R-forms of NAD(P)HX, a damaged form of NAD(P)H that is a result of enzymatic or heat-dependent hydration. This is a prerequisite for the S-specific NAD(P)H-hydrate dehydratase to allow the repair of both epimers of NAD(P)HX.</text>
</comment>
<keyword evidence="12 17" id="KW-0456">Lyase</keyword>
<comment type="similarity">
    <text evidence="4 19">In the C-terminal section; belongs to the NnrD/CARKD family.</text>
</comment>
<evidence type="ECO:0000256" key="10">
    <source>
        <dbReference type="ARBA" id="ARBA00023027"/>
    </source>
</evidence>
<comment type="similarity">
    <text evidence="18">Belongs to the NnrE/AIBP family.</text>
</comment>
<evidence type="ECO:0000256" key="17">
    <source>
        <dbReference type="HAMAP-Rule" id="MF_01965"/>
    </source>
</evidence>
<comment type="catalytic activity">
    <reaction evidence="1 18 19">
        <text>(6R)-NADHX = (6S)-NADHX</text>
        <dbReference type="Rhea" id="RHEA:32215"/>
        <dbReference type="ChEBI" id="CHEBI:64074"/>
        <dbReference type="ChEBI" id="CHEBI:64075"/>
        <dbReference type="EC" id="5.1.99.6"/>
    </reaction>
</comment>
<dbReference type="PROSITE" id="PS01050">
    <property type="entry name" value="YJEF_C_2"/>
    <property type="match status" value="1"/>
</dbReference>
<keyword evidence="6 17" id="KW-0547">Nucleotide-binding</keyword>
<comment type="function">
    <text evidence="17">Catalyzes the dehydration of the S-form of NAD(P)HX at the expense of ADP, which is converted to AMP. Together with NAD(P)HX epimerase, which catalyzes the epimerization of the S- and R-forms, the enzyme allows the repair of both epimers of NAD(P)HX, a damaged form of NAD(P)H that is a result of enzymatic or heat-dependent hydration.</text>
</comment>
<dbReference type="InterPro" id="IPR036652">
    <property type="entry name" value="YjeF_N_dom_sf"/>
</dbReference>
<feature type="binding site" evidence="17">
    <location>
        <position position="458"/>
    </location>
    <ligand>
        <name>(6S)-NADPHX</name>
        <dbReference type="ChEBI" id="CHEBI:64076"/>
    </ligand>
</feature>
<dbReference type="SUPFAM" id="SSF64153">
    <property type="entry name" value="YjeF N-terminal domain-like"/>
    <property type="match status" value="1"/>
</dbReference>
<keyword evidence="5 18" id="KW-0479">Metal-binding</keyword>
<gene>
    <name evidence="17" type="primary">nnrD</name>
    <name evidence="18" type="synonym">nnrE</name>
    <name evidence="22" type="ORF">M8A51_15965</name>
</gene>
<dbReference type="InterPro" id="IPR029056">
    <property type="entry name" value="Ribokinase-like"/>
</dbReference>
<dbReference type="InterPro" id="IPR000631">
    <property type="entry name" value="CARKD"/>
</dbReference>
<feature type="binding site" evidence="18">
    <location>
        <begin position="150"/>
        <end position="156"/>
    </location>
    <ligand>
        <name>(6S)-NADPHX</name>
        <dbReference type="ChEBI" id="CHEBI:64076"/>
    </ligand>
</feature>
<sequence>MDDCSAGTAPASRAPLRVAAHGRPPWPLHGAALSRLIEQHAQQGLPTHTLMQRAGASVARFALAIAPHARGIWVACGPGNNGGDGLEAAMHLHRAGKRVQVGLLGDPTRLPPDAAASLRRAQAAGVPITDSASPPTVPSCHDLAIDALLGVGGARAPQGALAAAVMHLRHWPGTVLCVDLPSGLHPDTGQAFEESGDVVRGHHTVSLLTLKPGLFTGSGRDHAGQVWFDDLQTGLREPPTAWLFSKSASIEPGRRHSQHKGSFGDVLVLGGAAGMTGAALLAGRAALVAGAGRVFVHTLGDPAWPVDTMTPELMFRDAAAVEAMNWAPLTLVCGCGGGTVVRAMLPRALSHAGRLVLDADALNAIAADPMLQSLLEGRGRRGAATILTPHPLEAARLLGVEEAATVQSDRLRAARQLADRYRSVVVLKGSGSVVAAPDTVPSINFTGNAALASAGTGDVLAGWMAGLWPQGRDALLAAQLATHAHGAAADRWVASHGHQGPLPASRLIELLAGYPP</sequence>
<dbReference type="SUPFAM" id="SSF53613">
    <property type="entry name" value="Ribokinase-like"/>
    <property type="match status" value="1"/>
</dbReference>
<evidence type="ECO:0000256" key="16">
    <source>
        <dbReference type="ARBA" id="ARBA00049209"/>
    </source>
</evidence>
<dbReference type="RefSeq" id="WP_251779470.1">
    <property type="nucleotide sequence ID" value="NZ_JAMKFE010000009.1"/>
</dbReference>
<dbReference type="NCBIfam" id="TIGR00196">
    <property type="entry name" value="yjeF_cterm"/>
    <property type="match status" value="1"/>
</dbReference>
<evidence type="ECO:0000313" key="23">
    <source>
        <dbReference type="Proteomes" id="UP001165541"/>
    </source>
</evidence>
<feature type="binding site" evidence="17">
    <location>
        <position position="457"/>
    </location>
    <ligand>
        <name>AMP</name>
        <dbReference type="ChEBI" id="CHEBI:456215"/>
    </ligand>
</feature>
<dbReference type="Gene3D" id="3.40.50.10260">
    <property type="entry name" value="YjeF N-terminal domain"/>
    <property type="match status" value="1"/>
</dbReference>
<comment type="similarity">
    <text evidence="3 19">In the N-terminal section; belongs to the NnrE/AIBP family.</text>
</comment>
<evidence type="ECO:0000256" key="4">
    <source>
        <dbReference type="ARBA" id="ARBA00009524"/>
    </source>
</evidence>
<comment type="caution">
    <text evidence="18">Lacks conserved residue(s) required for the propagation of feature annotation.</text>
</comment>
<accession>A0ABT0YQL2</accession>
<evidence type="ECO:0000256" key="6">
    <source>
        <dbReference type="ARBA" id="ARBA00022741"/>
    </source>
</evidence>
<dbReference type="EC" id="4.2.1.136" evidence="19"/>
<dbReference type="PANTHER" id="PTHR12592">
    <property type="entry name" value="ATP-DEPENDENT (S)-NAD(P)H-HYDRATE DEHYDRATASE FAMILY MEMBER"/>
    <property type="match status" value="1"/>
</dbReference>
<keyword evidence="23" id="KW-1185">Reference proteome</keyword>
<evidence type="ECO:0000313" key="22">
    <source>
        <dbReference type="EMBL" id="MCM5681021.1"/>
    </source>
</evidence>
<evidence type="ECO:0000256" key="19">
    <source>
        <dbReference type="PIRNR" id="PIRNR017184"/>
    </source>
</evidence>
<evidence type="ECO:0000259" key="20">
    <source>
        <dbReference type="PROSITE" id="PS51383"/>
    </source>
</evidence>
<dbReference type="CDD" id="cd01171">
    <property type="entry name" value="YXKO-related"/>
    <property type="match status" value="1"/>
</dbReference>
<comment type="catalytic activity">
    <reaction evidence="2 18 19">
        <text>(6R)-NADPHX = (6S)-NADPHX</text>
        <dbReference type="Rhea" id="RHEA:32227"/>
        <dbReference type="ChEBI" id="CHEBI:64076"/>
        <dbReference type="ChEBI" id="CHEBI:64077"/>
        <dbReference type="EC" id="5.1.99.6"/>
    </reaction>
</comment>
<dbReference type="EMBL" id="JAMKFE010000009">
    <property type="protein sequence ID" value="MCM5681021.1"/>
    <property type="molecule type" value="Genomic_DNA"/>
</dbReference>
<proteinExistence type="inferred from homology"/>
<protein>
    <recommendedName>
        <fullName evidence="19">Bifunctional NAD(P)H-hydrate repair enzyme</fullName>
    </recommendedName>
    <alternativeName>
        <fullName evidence="19">Nicotinamide nucleotide repair protein</fullName>
    </alternativeName>
    <domain>
        <recommendedName>
            <fullName evidence="19">ADP-dependent (S)-NAD(P)H-hydrate dehydratase</fullName>
            <ecNumber evidence="19">4.2.1.136</ecNumber>
        </recommendedName>
        <alternativeName>
            <fullName evidence="19">ADP-dependent NAD(P)HX dehydratase</fullName>
        </alternativeName>
    </domain>
    <domain>
        <recommendedName>
            <fullName evidence="19">NAD(P)H-hydrate epimerase</fullName>
            <ecNumber evidence="19">5.1.99.6</ecNumber>
        </recommendedName>
    </domain>
</protein>
<feature type="binding site" evidence="17">
    <location>
        <position position="336"/>
    </location>
    <ligand>
        <name>(6S)-NADPHX</name>
        <dbReference type="ChEBI" id="CHEBI:64076"/>
    </ligand>
</feature>
<evidence type="ECO:0000256" key="13">
    <source>
        <dbReference type="ARBA" id="ARBA00023268"/>
    </source>
</evidence>
<keyword evidence="7 17" id="KW-0067">ATP-binding</keyword>
<dbReference type="InterPro" id="IPR004443">
    <property type="entry name" value="YjeF_N_dom"/>
</dbReference>
<dbReference type="InterPro" id="IPR017953">
    <property type="entry name" value="Carbohydrate_kinase_pred_CS"/>
</dbReference>
<feature type="binding site" evidence="17">
    <location>
        <position position="278"/>
    </location>
    <ligand>
        <name>(6S)-NADPHX</name>
        <dbReference type="ChEBI" id="CHEBI:64076"/>
    </ligand>
</feature>
<evidence type="ECO:0000256" key="12">
    <source>
        <dbReference type="ARBA" id="ARBA00023239"/>
    </source>
</evidence>
<dbReference type="PANTHER" id="PTHR12592:SF0">
    <property type="entry name" value="ATP-DEPENDENT (S)-NAD(P)H-HYDRATE DEHYDRATASE"/>
    <property type="match status" value="1"/>
</dbReference>
<dbReference type="HAMAP" id="MF_01966">
    <property type="entry name" value="NADHX_epimerase"/>
    <property type="match status" value="1"/>
</dbReference>
<keyword evidence="9 18" id="KW-0630">Potassium</keyword>
<comment type="cofactor">
    <cofactor evidence="17">
        <name>Mg(2+)</name>
        <dbReference type="ChEBI" id="CHEBI:18420"/>
    </cofactor>
</comment>
<evidence type="ECO:0000256" key="18">
    <source>
        <dbReference type="HAMAP-Rule" id="MF_01966"/>
    </source>
</evidence>
<keyword evidence="8 17" id="KW-0521">NADP</keyword>
<evidence type="ECO:0000256" key="2">
    <source>
        <dbReference type="ARBA" id="ARBA00000909"/>
    </source>
</evidence>
<evidence type="ECO:0000256" key="15">
    <source>
        <dbReference type="ARBA" id="ARBA00048238"/>
    </source>
</evidence>
<comment type="cofactor">
    <cofactor evidence="18 19">
        <name>K(+)</name>
        <dbReference type="ChEBI" id="CHEBI:29103"/>
    </cofactor>
    <text evidence="18 19">Binds 1 potassium ion per subunit.</text>
</comment>
<evidence type="ECO:0000256" key="9">
    <source>
        <dbReference type="ARBA" id="ARBA00022958"/>
    </source>
</evidence>
<comment type="catalytic activity">
    <reaction evidence="16 17 19">
        <text>(6S)-NADPHX + ADP = AMP + phosphate + NADPH + H(+)</text>
        <dbReference type="Rhea" id="RHEA:32235"/>
        <dbReference type="ChEBI" id="CHEBI:15378"/>
        <dbReference type="ChEBI" id="CHEBI:43474"/>
        <dbReference type="ChEBI" id="CHEBI:57783"/>
        <dbReference type="ChEBI" id="CHEBI:64076"/>
        <dbReference type="ChEBI" id="CHEBI:456215"/>
        <dbReference type="ChEBI" id="CHEBI:456216"/>
        <dbReference type="EC" id="4.2.1.136"/>
    </reaction>
</comment>
<comment type="caution">
    <text evidence="22">The sequence shown here is derived from an EMBL/GenBank/DDBJ whole genome shotgun (WGS) entry which is preliminary data.</text>
</comment>
<dbReference type="EC" id="5.1.99.6" evidence="19"/>
<keyword evidence="11 18" id="KW-0413">Isomerase</keyword>
<feature type="binding site" evidence="18">
    <location>
        <begin position="80"/>
        <end position="84"/>
    </location>
    <ligand>
        <name>(6S)-NADPHX</name>
        <dbReference type="ChEBI" id="CHEBI:64076"/>
    </ligand>
</feature>
<evidence type="ECO:0000256" key="14">
    <source>
        <dbReference type="ARBA" id="ARBA00025153"/>
    </source>
</evidence>
<feature type="binding site" evidence="18">
    <location>
        <position position="81"/>
    </location>
    <ligand>
        <name>K(+)</name>
        <dbReference type="ChEBI" id="CHEBI:29103"/>
    </ligand>
</feature>
<feature type="binding site" evidence="17">
    <location>
        <position position="390"/>
    </location>
    <ligand>
        <name>(6S)-NADPHX</name>
        <dbReference type="ChEBI" id="CHEBI:64076"/>
    </ligand>
</feature>
<feature type="domain" description="YjeF N-terminal" evidence="21">
    <location>
        <begin position="34"/>
        <end position="239"/>
    </location>
</feature>
<keyword evidence="13" id="KW-0511">Multifunctional enzyme</keyword>
<feature type="binding site" evidence="18">
    <location>
        <position position="146"/>
    </location>
    <ligand>
        <name>K(+)</name>
        <dbReference type="ChEBI" id="CHEBI:29103"/>
    </ligand>
</feature>
<evidence type="ECO:0000256" key="8">
    <source>
        <dbReference type="ARBA" id="ARBA00022857"/>
    </source>
</evidence>
<dbReference type="PIRSF" id="PIRSF017184">
    <property type="entry name" value="Nnr"/>
    <property type="match status" value="1"/>
</dbReference>
<dbReference type="Pfam" id="PF03853">
    <property type="entry name" value="YjeF_N"/>
    <property type="match status" value="1"/>
</dbReference>
<evidence type="ECO:0000256" key="11">
    <source>
        <dbReference type="ARBA" id="ARBA00023235"/>
    </source>
</evidence>
<comment type="function">
    <text evidence="14 19">Bifunctional enzyme that catalyzes the epimerization of the S- and R-forms of NAD(P)HX and the dehydration of the S-form of NAD(P)HX at the expense of ADP, which is converted to AMP. This allows the repair of both epimers of NAD(P)HX, a damaged form of NAD(P)H that is a result of enzymatic or heat-dependent hydration.</text>
</comment>
<feature type="binding site" evidence="18">
    <location>
        <position position="182"/>
    </location>
    <ligand>
        <name>K(+)</name>
        <dbReference type="ChEBI" id="CHEBI:29103"/>
    </ligand>
</feature>
<keyword evidence="10 17" id="KW-0520">NAD</keyword>
<evidence type="ECO:0000259" key="21">
    <source>
        <dbReference type="PROSITE" id="PS51385"/>
    </source>
</evidence>
<feature type="binding site" evidence="18">
    <location>
        <position position="179"/>
    </location>
    <ligand>
        <name>(6S)-NADPHX</name>
        <dbReference type="ChEBI" id="CHEBI:64076"/>
    </ligand>
</feature>
<organism evidence="22 23">
    <name type="scientific">Caldimonas mangrovi</name>
    <dbReference type="NCBI Taxonomy" id="2944811"/>
    <lineage>
        <taxon>Bacteria</taxon>
        <taxon>Pseudomonadati</taxon>
        <taxon>Pseudomonadota</taxon>
        <taxon>Betaproteobacteria</taxon>
        <taxon>Burkholderiales</taxon>
        <taxon>Sphaerotilaceae</taxon>
        <taxon>Caldimonas</taxon>
    </lineage>
</organism>
<evidence type="ECO:0000256" key="5">
    <source>
        <dbReference type="ARBA" id="ARBA00022723"/>
    </source>
</evidence>
<dbReference type="PROSITE" id="PS51385">
    <property type="entry name" value="YJEF_N"/>
    <property type="match status" value="1"/>
</dbReference>
<dbReference type="Proteomes" id="UP001165541">
    <property type="component" value="Unassembled WGS sequence"/>
</dbReference>
<dbReference type="Pfam" id="PF01256">
    <property type="entry name" value="Carb_kinase"/>
    <property type="match status" value="1"/>
</dbReference>
<dbReference type="PROSITE" id="PS51383">
    <property type="entry name" value="YJEF_C_3"/>
    <property type="match status" value="1"/>
</dbReference>
<dbReference type="Gene3D" id="3.40.1190.20">
    <property type="match status" value="1"/>
</dbReference>
<dbReference type="NCBIfam" id="TIGR00197">
    <property type="entry name" value="yjeF_nterm"/>
    <property type="match status" value="1"/>
</dbReference>
<dbReference type="InterPro" id="IPR030677">
    <property type="entry name" value="Nnr"/>
</dbReference>
<feature type="domain" description="YjeF C-terminal" evidence="20">
    <location>
        <begin position="243"/>
        <end position="516"/>
    </location>
</feature>
<name>A0ABT0YQL2_9BURK</name>
<evidence type="ECO:0000256" key="3">
    <source>
        <dbReference type="ARBA" id="ARBA00006001"/>
    </source>
</evidence>
<reference evidence="22" key="1">
    <citation type="submission" date="2022-05" db="EMBL/GenBank/DDBJ databases">
        <title>Schlegelella sp. nov., isolated from mangrove soil.</title>
        <authorList>
            <person name="Liu Y."/>
            <person name="Ge X."/>
            <person name="Liu W."/>
        </authorList>
    </citation>
    <scope>NUCLEOTIDE SEQUENCE</scope>
    <source>
        <strain evidence="22">S2-27</strain>
    </source>
</reference>
<comment type="catalytic activity">
    <reaction evidence="15 17 19">
        <text>(6S)-NADHX + ADP = AMP + phosphate + NADH + H(+)</text>
        <dbReference type="Rhea" id="RHEA:32223"/>
        <dbReference type="ChEBI" id="CHEBI:15378"/>
        <dbReference type="ChEBI" id="CHEBI:43474"/>
        <dbReference type="ChEBI" id="CHEBI:57945"/>
        <dbReference type="ChEBI" id="CHEBI:64074"/>
        <dbReference type="ChEBI" id="CHEBI:456215"/>
        <dbReference type="ChEBI" id="CHEBI:456216"/>
        <dbReference type="EC" id="4.2.1.136"/>
    </reaction>
</comment>
<comment type="subunit">
    <text evidence="17">Homotetramer.</text>
</comment>
<dbReference type="HAMAP" id="MF_01965">
    <property type="entry name" value="NADHX_dehydratase"/>
    <property type="match status" value="1"/>
</dbReference>
<evidence type="ECO:0000256" key="7">
    <source>
        <dbReference type="ARBA" id="ARBA00022840"/>
    </source>
</evidence>
<evidence type="ECO:0000256" key="1">
    <source>
        <dbReference type="ARBA" id="ARBA00000013"/>
    </source>
</evidence>
<feature type="binding site" evidence="17">
    <location>
        <begin position="428"/>
        <end position="432"/>
    </location>
    <ligand>
        <name>AMP</name>
        <dbReference type="ChEBI" id="CHEBI:456215"/>
    </ligand>
</feature>
<comment type="similarity">
    <text evidence="17">Belongs to the NnrD/CARKD family.</text>
</comment>